<comment type="caution">
    <text evidence="13">Lacks conserved residue(s) required for the propagation of feature annotation.</text>
</comment>
<evidence type="ECO:0000256" key="2">
    <source>
        <dbReference type="ARBA" id="ARBA00004870"/>
    </source>
</evidence>
<dbReference type="UniPathway" id="UPA00359">
    <property type="reaction ID" value="UER00482"/>
</dbReference>
<reference evidence="14 15" key="1">
    <citation type="submission" date="2015-05" db="EMBL/GenBank/DDBJ databases">
        <title>Complete genome of Marinobacter psychrophilus strain 20041T isolated from sea-ice of the Canadian Basin.</title>
        <authorList>
            <person name="Song L."/>
            <person name="Ren L."/>
            <person name="Yu Y."/>
            <person name="Wang X."/>
        </authorList>
    </citation>
    <scope>NUCLEOTIDE SEQUENCE [LARGE SCALE GENOMIC DNA]</scope>
    <source>
        <strain evidence="14 15">20041</strain>
    </source>
</reference>
<evidence type="ECO:0000256" key="9">
    <source>
        <dbReference type="ARBA" id="ARBA00022777"/>
    </source>
</evidence>
<gene>
    <name evidence="13" type="primary">lpxK</name>
    <name evidence="14" type="ORF">ABA45_11050</name>
</gene>
<name>A0A0H4ICZ0_9GAMM</name>
<evidence type="ECO:0000256" key="13">
    <source>
        <dbReference type="HAMAP-Rule" id="MF_00409"/>
    </source>
</evidence>
<keyword evidence="7 13" id="KW-0808">Transferase</keyword>
<dbReference type="GO" id="GO:0005886">
    <property type="term" value="C:plasma membrane"/>
    <property type="evidence" value="ECO:0007669"/>
    <property type="project" value="TreeGrafter"/>
</dbReference>
<protein>
    <recommendedName>
        <fullName evidence="4 13">Tetraacyldisaccharide 4'-kinase</fullName>
        <ecNumber evidence="3 13">2.7.1.130</ecNumber>
    </recommendedName>
    <alternativeName>
        <fullName evidence="12 13">Lipid A 4'-kinase</fullName>
    </alternativeName>
</protein>
<evidence type="ECO:0000313" key="14">
    <source>
        <dbReference type="EMBL" id="AKO52872.1"/>
    </source>
</evidence>
<evidence type="ECO:0000256" key="1">
    <source>
        <dbReference type="ARBA" id="ARBA00002274"/>
    </source>
</evidence>
<sequence>MSSLVDRLWYSQNRPLRFLAPLAWLYRRIASLRRRKALKDRAPALMAPVVVVGNITAGGTGKSPLTAWLVTQLRNAGWHPVILSRGYGGKSRQYPLFVNADSNASIAGDEPVMLARATGCPVVVDPQRLRAAHYAIDQRLGDVLVCDDGLQHYALPRDIELAVFDASRGLGNGASIPVGPLREPAERLKSVDYIILNGSTGAHVRRHSQFAGVQHKAIYTMNLSPMHLLHLASGAQVPLTKLAGQKLLAVAGIGNPARFFATLSALGAEVRPRAFADHHRFKPGDLKTDAGEWLVMTAKDAVKCQDFAPDNGYALMIEAQLPAEFGRRLLTQLAGWRQLHPNKSGPLAAASVATERDHHHG</sequence>
<dbReference type="InterPro" id="IPR027417">
    <property type="entry name" value="P-loop_NTPase"/>
</dbReference>
<dbReference type="Proteomes" id="UP000036406">
    <property type="component" value="Chromosome"/>
</dbReference>
<keyword evidence="11 13" id="KW-0443">Lipid metabolism</keyword>
<dbReference type="AlphaFoldDB" id="A0A0H4ICZ0"/>
<dbReference type="NCBIfam" id="TIGR00682">
    <property type="entry name" value="lpxK"/>
    <property type="match status" value="1"/>
</dbReference>
<evidence type="ECO:0000256" key="5">
    <source>
        <dbReference type="ARBA" id="ARBA00022516"/>
    </source>
</evidence>
<dbReference type="RefSeq" id="WP_048386113.1">
    <property type="nucleotide sequence ID" value="NZ_CP011494.1"/>
</dbReference>
<dbReference type="KEGG" id="mpq:ABA45_11050"/>
<comment type="pathway">
    <text evidence="2 13">Glycolipid biosynthesis; lipid IV(A) biosynthesis; lipid IV(A) from (3R)-3-hydroxytetradecanoyl-[acyl-carrier-protein] and UDP-N-acetyl-alpha-D-glucosamine: step 6/6.</text>
</comment>
<dbReference type="Pfam" id="PF02606">
    <property type="entry name" value="LpxK"/>
    <property type="match status" value="1"/>
</dbReference>
<dbReference type="GO" id="GO:0009244">
    <property type="term" value="P:lipopolysaccharide core region biosynthetic process"/>
    <property type="evidence" value="ECO:0007669"/>
    <property type="project" value="TreeGrafter"/>
</dbReference>
<evidence type="ECO:0000313" key="15">
    <source>
        <dbReference type="Proteomes" id="UP000036406"/>
    </source>
</evidence>
<dbReference type="PANTHER" id="PTHR42724:SF1">
    <property type="entry name" value="TETRAACYLDISACCHARIDE 4'-KINASE, MITOCHONDRIAL-RELATED"/>
    <property type="match status" value="1"/>
</dbReference>
<evidence type="ECO:0000256" key="8">
    <source>
        <dbReference type="ARBA" id="ARBA00022741"/>
    </source>
</evidence>
<keyword evidence="5 13" id="KW-0444">Lipid biosynthesis</keyword>
<dbReference type="STRING" id="330734.ABA45_11050"/>
<dbReference type="GO" id="GO:0005524">
    <property type="term" value="F:ATP binding"/>
    <property type="evidence" value="ECO:0007669"/>
    <property type="project" value="UniProtKB-UniRule"/>
</dbReference>
<dbReference type="PANTHER" id="PTHR42724">
    <property type="entry name" value="TETRAACYLDISACCHARIDE 4'-KINASE"/>
    <property type="match status" value="1"/>
</dbReference>
<organism evidence="14 15">
    <name type="scientific">Marinobacter psychrophilus</name>
    <dbReference type="NCBI Taxonomy" id="330734"/>
    <lineage>
        <taxon>Bacteria</taxon>
        <taxon>Pseudomonadati</taxon>
        <taxon>Pseudomonadota</taxon>
        <taxon>Gammaproteobacteria</taxon>
        <taxon>Pseudomonadales</taxon>
        <taxon>Marinobacteraceae</taxon>
        <taxon>Marinobacter</taxon>
    </lineage>
</organism>
<dbReference type="PATRIC" id="fig|330734.3.peg.2319"/>
<keyword evidence="10 13" id="KW-0067">ATP-binding</keyword>
<keyword evidence="6 13" id="KW-0441">Lipid A biosynthesis</keyword>
<dbReference type="HAMAP" id="MF_00409">
    <property type="entry name" value="LpxK"/>
    <property type="match status" value="1"/>
</dbReference>
<evidence type="ECO:0000256" key="12">
    <source>
        <dbReference type="ARBA" id="ARBA00029757"/>
    </source>
</evidence>
<comment type="similarity">
    <text evidence="13">Belongs to the LpxK family.</text>
</comment>
<dbReference type="GO" id="GO:0009245">
    <property type="term" value="P:lipid A biosynthetic process"/>
    <property type="evidence" value="ECO:0007669"/>
    <property type="project" value="UniProtKB-UniRule"/>
</dbReference>
<evidence type="ECO:0000256" key="6">
    <source>
        <dbReference type="ARBA" id="ARBA00022556"/>
    </source>
</evidence>
<evidence type="ECO:0000256" key="3">
    <source>
        <dbReference type="ARBA" id="ARBA00012071"/>
    </source>
</evidence>
<evidence type="ECO:0000256" key="11">
    <source>
        <dbReference type="ARBA" id="ARBA00023098"/>
    </source>
</evidence>
<evidence type="ECO:0000256" key="10">
    <source>
        <dbReference type="ARBA" id="ARBA00022840"/>
    </source>
</evidence>
<comment type="function">
    <text evidence="1 13">Transfers the gamma-phosphate of ATP to the 4'-position of a tetraacyldisaccharide 1-phosphate intermediate (termed DS-1-P) to form tetraacyldisaccharide 1,4'-bis-phosphate (lipid IVA).</text>
</comment>
<accession>A0A0H4ICZ0</accession>
<dbReference type="EMBL" id="CP011494">
    <property type="protein sequence ID" value="AKO52872.1"/>
    <property type="molecule type" value="Genomic_DNA"/>
</dbReference>
<keyword evidence="8 13" id="KW-0547">Nucleotide-binding</keyword>
<dbReference type="InterPro" id="IPR003758">
    <property type="entry name" value="LpxK"/>
</dbReference>
<dbReference type="GO" id="GO:0009029">
    <property type="term" value="F:lipid-A 4'-kinase activity"/>
    <property type="evidence" value="ECO:0007669"/>
    <property type="project" value="UniProtKB-UniRule"/>
</dbReference>
<evidence type="ECO:0000256" key="4">
    <source>
        <dbReference type="ARBA" id="ARBA00016436"/>
    </source>
</evidence>
<keyword evidence="15" id="KW-1185">Reference proteome</keyword>
<dbReference type="SUPFAM" id="SSF52540">
    <property type="entry name" value="P-loop containing nucleoside triphosphate hydrolases"/>
    <property type="match status" value="1"/>
</dbReference>
<comment type="catalytic activity">
    <reaction evidence="13">
        <text>a lipid A disaccharide + ATP = a lipid IVA + ADP + H(+)</text>
        <dbReference type="Rhea" id="RHEA:67840"/>
        <dbReference type="ChEBI" id="CHEBI:15378"/>
        <dbReference type="ChEBI" id="CHEBI:30616"/>
        <dbReference type="ChEBI" id="CHEBI:176343"/>
        <dbReference type="ChEBI" id="CHEBI:176425"/>
        <dbReference type="ChEBI" id="CHEBI:456216"/>
        <dbReference type="EC" id="2.7.1.130"/>
    </reaction>
</comment>
<evidence type="ECO:0000256" key="7">
    <source>
        <dbReference type="ARBA" id="ARBA00022679"/>
    </source>
</evidence>
<proteinExistence type="inferred from homology"/>
<dbReference type="EC" id="2.7.1.130" evidence="3 13"/>
<keyword evidence="9 13" id="KW-0418">Kinase</keyword>